<accession>A0ABT5FCJ1</accession>
<dbReference type="Gene3D" id="3.40.50.1110">
    <property type="entry name" value="SGNH hydrolase"/>
    <property type="match status" value="1"/>
</dbReference>
<evidence type="ECO:0000313" key="1">
    <source>
        <dbReference type="EMBL" id="MDC2888859.1"/>
    </source>
</evidence>
<dbReference type="EMBL" id="JAQOMS010000002">
    <property type="protein sequence ID" value="MDC2888859.1"/>
    <property type="molecule type" value="Genomic_DNA"/>
</dbReference>
<comment type="caution">
    <text evidence="1">The sequence shown here is derived from an EMBL/GenBank/DDBJ whole genome shotgun (WGS) entry which is preliminary data.</text>
</comment>
<dbReference type="SUPFAM" id="SSF52266">
    <property type="entry name" value="SGNH hydrolase"/>
    <property type="match status" value="1"/>
</dbReference>
<dbReference type="InterPro" id="IPR036514">
    <property type="entry name" value="SGNH_hydro_sf"/>
</dbReference>
<keyword evidence="2" id="KW-1185">Reference proteome</keyword>
<dbReference type="RefSeq" id="WP_272180421.1">
    <property type="nucleotide sequence ID" value="NZ_JAQOMS010000002.1"/>
</dbReference>
<reference evidence="1 2" key="1">
    <citation type="submission" date="2023-01" db="EMBL/GenBank/DDBJ databases">
        <title>Psychrosphaera sp. nov., isolated from marine algae.</title>
        <authorList>
            <person name="Bayburt H."/>
            <person name="Choi B.J."/>
            <person name="Kim J.M."/>
            <person name="Choi D.G."/>
            <person name="Jeon C.O."/>
        </authorList>
    </citation>
    <scope>NUCLEOTIDE SEQUENCE [LARGE SCALE GENOMIC DNA]</scope>
    <source>
        <strain evidence="1 2">G1-22</strain>
    </source>
</reference>
<organism evidence="1 2">
    <name type="scientific">Psychrosphaera algicola</name>
    <dbReference type="NCBI Taxonomy" id="3023714"/>
    <lineage>
        <taxon>Bacteria</taxon>
        <taxon>Pseudomonadati</taxon>
        <taxon>Pseudomonadota</taxon>
        <taxon>Gammaproteobacteria</taxon>
        <taxon>Alteromonadales</taxon>
        <taxon>Pseudoalteromonadaceae</taxon>
        <taxon>Psychrosphaera</taxon>
    </lineage>
</organism>
<dbReference type="Proteomes" id="UP001528411">
    <property type="component" value="Unassembled WGS sequence"/>
</dbReference>
<proteinExistence type="predicted"/>
<protein>
    <submittedName>
        <fullName evidence="1">Uncharacterized protein</fullName>
    </submittedName>
</protein>
<sequence>MSSDNYQDTQANLNQETQDNYQDTHSNLNQETQQTNIRNSVDTHRSINGTEEIKLALARFALTQNAKTQAPMLQQGELEVLHAMANLRSANAHYWLGQYSLSKFNIPLAKQHFEAARQNDLLRFRGPNEINGIIKKLAEEFSAIFVDANLALERASPQGIIDESVMIEHLHPTVKGYFEISDVFYTALKKSELFGKFRNEIPRSQAQSDIPLLRAEVYWGAAKIAGLMADYPFTDEPKRVVLPLKINELDEIGFAAYKKKIDWMTLATETQKLAKKNNDVELYLRTAKLLADAIPNDSERSFNTGIQLIQGINRLKQFVF</sequence>
<name>A0ABT5FCJ1_9GAMM</name>
<evidence type="ECO:0000313" key="2">
    <source>
        <dbReference type="Proteomes" id="UP001528411"/>
    </source>
</evidence>
<gene>
    <name evidence="1" type="ORF">PN838_08825</name>
</gene>